<feature type="region of interest" description="Disordered" evidence="1">
    <location>
        <begin position="1"/>
        <end position="26"/>
    </location>
</feature>
<organism evidence="2 3">
    <name type="scientific">Symbiopectobacterium purcellii</name>
    <dbReference type="NCBI Taxonomy" id="2871826"/>
    <lineage>
        <taxon>Bacteria</taxon>
        <taxon>Pseudomonadati</taxon>
        <taxon>Pseudomonadota</taxon>
        <taxon>Gammaproteobacteria</taxon>
        <taxon>Enterobacterales</taxon>
        <taxon>Enterobacteriaceae</taxon>
    </lineage>
</organism>
<name>A0ABX9APN3_9ENTR</name>
<evidence type="ECO:0000256" key="1">
    <source>
        <dbReference type="SAM" id="MobiDB-lite"/>
    </source>
</evidence>
<dbReference type="Proteomes" id="UP000825886">
    <property type="component" value="Chromosome"/>
</dbReference>
<accession>A0ABX9APN3</accession>
<sequence length="244" mass="27736">MPITSFPPTQPTNKPSGMRPSATKERVTSPFLQKLTAIAHDSGITLLSPDKSDDRYVRWGHDFRDLKTNPNELHLYWFDDTYKGTKRLNILGHGSINASGKGEMSLLLEGKPDKVDGADLKYMYDYHYRAETLARYQYIRVISCCSADGSNPLGQQIANAFKRETKAFSGYVDSLCPESIEEKKFNHAFKSDGNTPIDLNRLLTNTGRSSVRKTRPKEPEKQQRWSGYHPVKFKPECPPQRTSF</sequence>
<feature type="region of interest" description="Disordered" evidence="1">
    <location>
        <begin position="206"/>
        <end position="244"/>
    </location>
</feature>
<dbReference type="RefSeq" id="WP_222158067.1">
    <property type="nucleotide sequence ID" value="NZ_CP081864.1"/>
</dbReference>
<reference evidence="2 3" key="1">
    <citation type="submission" date="2021-08" db="EMBL/GenBank/DDBJ databases">
        <title>Culture and genomic analysis of Symbiopectobacterium purcellii sp. nov. gen. nov., isolated from the leafhopper Empoasca decipiens.</title>
        <authorList>
            <person name="Nadal-Jimenez P."/>
            <person name="Siozios S."/>
            <person name="Halliday N."/>
            <person name="Camara M."/>
            <person name="Hurst G.D.D."/>
        </authorList>
    </citation>
    <scope>NUCLEOTIDE SEQUENCE [LARGE SCALE GENOMIC DNA]</scope>
    <source>
        <strain evidence="2 3">SyEd1</strain>
    </source>
</reference>
<protein>
    <submittedName>
        <fullName evidence="2">Uncharacterized protein</fullName>
    </submittedName>
</protein>
<evidence type="ECO:0000313" key="2">
    <source>
        <dbReference type="EMBL" id="QZN94955.1"/>
    </source>
</evidence>
<gene>
    <name evidence="2" type="ORF">K6K13_17205</name>
</gene>
<evidence type="ECO:0000313" key="3">
    <source>
        <dbReference type="Proteomes" id="UP000825886"/>
    </source>
</evidence>
<proteinExistence type="predicted"/>
<dbReference type="EMBL" id="CP081864">
    <property type="protein sequence ID" value="QZN94955.1"/>
    <property type="molecule type" value="Genomic_DNA"/>
</dbReference>
<keyword evidence="3" id="KW-1185">Reference proteome</keyword>